<proteinExistence type="inferred from homology"/>
<feature type="region of interest" description="Disordered" evidence="10">
    <location>
        <begin position="203"/>
        <end position="242"/>
    </location>
</feature>
<feature type="compositionally biased region" description="Basic and acidic residues" evidence="10">
    <location>
        <begin position="735"/>
        <end position="744"/>
    </location>
</feature>
<dbReference type="GO" id="GO:0005634">
    <property type="term" value="C:nucleus"/>
    <property type="evidence" value="ECO:0007669"/>
    <property type="project" value="UniProtKB-SubCell"/>
</dbReference>
<dbReference type="PANTHER" id="PTHR23389:SF6">
    <property type="entry name" value="REPLICATION FACTOR C SUBUNIT 1"/>
    <property type="match status" value="1"/>
</dbReference>
<dbReference type="InterPro" id="IPR027417">
    <property type="entry name" value="P-loop_NTPase"/>
</dbReference>
<evidence type="ECO:0000256" key="8">
    <source>
        <dbReference type="ARBA" id="ARBA00023125"/>
    </source>
</evidence>
<comment type="caution">
    <text evidence="12">The sequence shown here is derived from an EMBL/GenBank/DDBJ whole genome shotgun (WGS) entry which is preliminary data.</text>
</comment>
<dbReference type="CDD" id="cd00009">
    <property type="entry name" value="AAA"/>
    <property type="match status" value="1"/>
</dbReference>
<protein>
    <recommendedName>
        <fullName evidence="3">Replication factor C subunit 1</fullName>
    </recommendedName>
</protein>
<dbReference type="Pfam" id="PF25361">
    <property type="entry name" value="AAA_lid_RFC1"/>
    <property type="match status" value="1"/>
</dbReference>
<dbReference type="FunFam" id="3.40.50.10190:FF:000001">
    <property type="entry name" value="Replication factor C subunit 1"/>
    <property type="match status" value="1"/>
</dbReference>
<dbReference type="OrthoDB" id="446168at2759"/>
<dbReference type="Gene3D" id="3.40.50.300">
    <property type="entry name" value="P-loop containing nucleotide triphosphate hydrolases"/>
    <property type="match status" value="1"/>
</dbReference>
<dbReference type="SUPFAM" id="SSF52113">
    <property type="entry name" value="BRCT domain"/>
    <property type="match status" value="1"/>
</dbReference>
<dbReference type="FunFam" id="1.20.272.10:FF:000005">
    <property type="entry name" value="Replication factor C subunit 1"/>
    <property type="match status" value="1"/>
</dbReference>
<dbReference type="AlphaFoldDB" id="A0A8H7VP38"/>
<dbReference type="Gene3D" id="1.20.272.10">
    <property type="match status" value="1"/>
</dbReference>
<evidence type="ECO:0000313" key="12">
    <source>
        <dbReference type="EMBL" id="KAG2221814.1"/>
    </source>
</evidence>
<dbReference type="GO" id="GO:0003689">
    <property type="term" value="F:DNA clamp loader activity"/>
    <property type="evidence" value="ECO:0007669"/>
    <property type="project" value="InterPro"/>
</dbReference>
<keyword evidence="8" id="KW-0238">DNA-binding</keyword>
<dbReference type="Pfam" id="PF00533">
    <property type="entry name" value="BRCT"/>
    <property type="match status" value="1"/>
</dbReference>
<dbReference type="Gene3D" id="3.40.50.10190">
    <property type="entry name" value="BRCT domain"/>
    <property type="match status" value="1"/>
</dbReference>
<evidence type="ECO:0000313" key="13">
    <source>
        <dbReference type="Proteomes" id="UP000646827"/>
    </source>
</evidence>
<evidence type="ECO:0000256" key="4">
    <source>
        <dbReference type="ARBA" id="ARBA00022553"/>
    </source>
</evidence>
<feature type="region of interest" description="Disordered" evidence="10">
    <location>
        <begin position="735"/>
        <end position="797"/>
    </location>
</feature>
<dbReference type="InterPro" id="IPR008921">
    <property type="entry name" value="DNA_pol3_clamp-load_cplx_C"/>
</dbReference>
<evidence type="ECO:0000256" key="1">
    <source>
        <dbReference type="ARBA" id="ARBA00004123"/>
    </source>
</evidence>
<sequence length="797" mass="89402">MSVYYTTLEDNENIQCFIYNSKTRKRTKRQQQQEEEDDEDDETFDPIEEFDEEKDEIKPKPKSKATTTTKNKKATSSAATTKSDTTTDSTEKKNKGQNFYAMMNRAAPKALGSRPLPVGKDNCFAGKTFVQSGELETLTREQVKDLIMRYGGRVTSAVSGKTTYLLKGRDAGLSKTAKAEKLGTTILDEDAFYGLFDSSEAQPVQEPELSKKTATTSKGKASATTNKSKIKTESTQSIGDSSSNVNDLWVDKYRPQTIKEIIGNKEMVRKISAWLENWQESLANGFQHGTEANDEIEKKRAVLLSGPPGIGKTTTALVVAKTNGYEAVELNASDTRSKKILQESISEMMDNRSMTEYFKDDKTKKLQAKERLIGNRKVVLIMDEVDGMSGGDRGGSAELASLIRKSKIPVICICNDVRSDKVKPLLNVCYDARFKRERLSVQPNAIDQLIEATNNDLRQVINLLSTYKLAQDSLQYDDAKALGKANEKYTQLNVFDIAGALLTRGGSNGKTLNQKSDYYYHDYSLANLMIYENYLRVIPAKAEAESGDPFETSCNEMKLIAKAAESIADGDLVDSQIHGSIQQYSLMPVHSILSCVRPAFFVEGRMQGRYNFPGWLGQNSKTAKHMRMLNDIRYRMRIRSSANRFEIRQNYVPTFVDRIFGDLKENQIDEAIAIMDEYYMQRDNLDALNELMITAKPPMSSLSSAQKSGFTRKYNTQNHPVLFHMGGEPIKKKLETPAEDREGEIFEEEPDFGGDVSEEEDENMNQDSLISESKKRRKAPSASSSSGGRTKKARTKK</sequence>
<keyword evidence="13" id="KW-1185">Reference proteome</keyword>
<dbReference type="FunFam" id="3.40.50.300:FF:000395">
    <property type="entry name" value="Replication factor C subunit 1"/>
    <property type="match status" value="1"/>
</dbReference>
<dbReference type="InterPro" id="IPR003593">
    <property type="entry name" value="AAA+_ATPase"/>
</dbReference>
<dbReference type="PROSITE" id="PS50172">
    <property type="entry name" value="BRCT"/>
    <property type="match status" value="1"/>
</dbReference>
<feature type="compositionally biased region" description="Acidic residues" evidence="10">
    <location>
        <begin position="33"/>
        <end position="54"/>
    </location>
</feature>
<comment type="similarity">
    <text evidence="2">Belongs to the activator 1 large subunit family.</text>
</comment>
<dbReference type="PANTHER" id="PTHR23389">
    <property type="entry name" value="CHROMOSOME TRANSMISSION FIDELITY FACTOR 18"/>
    <property type="match status" value="1"/>
</dbReference>
<feature type="compositionally biased region" description="Polar residues" evidence="10">
    <location>
        <begin position="233"/>
        <end position="242"/>
    </location>
</feature>
<name>A0A8H7VP38_9FUNG</name>
<keyword evidence="9" id="KW-0539">Nucleus</keyword>
<dbReference type="GO" id="GO:0006281">
    <property type="term" value="P:DNA repair"/>
    <property type="evidence" value="ECO:0007669"/>
    <property type="project" value="InterPro"/>
</dbReference>
<dbReference type="GO" id="GO:0016887">
    <property type="term" value="F:ATP hydrolysis activity"/>
    <property type="evidence" value="ECO:0007669"/>
    <property type="project" value="InterPro"/>
</dbReference>
<dbReference type="GO" id="GO:0005524">
    <property type="term" value="F:ATP binding"/>
    <property type="evidence" value="ECO:0007669"/>
    <property type="project" value="UniProtKB-KW"/>
</dbReference>
<keyword evidence="6" id="KW-0547">Nucleotide-binding</keyword>
<dbReference type="GO" id="GO:0005663">
    <property type="term" value="C:DNA replication factor C complex"/>
    <property type="evidence" value="ECO:0007669"/>
    <property type="project" value="InterPro"/>
</dbReference>
<accession>A0A8H7VP38</accession>
<dbReference type="PIRSF" id="PIRSF036578">
    <property type="entry name" value="RFC1"/>
    <property type="match status" value="1"/>
</dbReference>
<dbReference type="Proteomes" id="UP000646827">
    <property type="component" value="Unassembled WGS sequence"/>
</dbReference>
<evidence type="ECO:0000256" key="5">
    <source>
        <dbReference type="ARBA" id="ARBA00022705"/>
    </source>
</evidence>
<dbReference type="SMART" id="SM00382">
    <property type="entry name" value="AAA"/>
    <property type="match status" value="1"/>
</dbReference>
<dbReference type="Pfam" id="PF08519">
    <property type="entry name" value="RFC1"/>
    <property type="match status" value="1"/>
</dbReference>
<dbReference type="EMBL" id="JAEPRB010000099">
    <property type="protein sequence ID" value="KAG2221814.1"/>
    <property type="molecule type" value="Genomic_DNA"/>
</dbReference>
<keyword evidence="4" id="KW-0597">Phosphoprotein</keyword>
<comment type="subcellular location">
    <subcellularLocation>
        <location evidence="1">Nucleus</location>
    </subcellularLocation>
</comment>
<dbReference type="InterPro" id="IPR013725">
    <property type="entry name" value="DNA_replication_fac_RFC1_C"/>
</dbReference>
<dbReference type="InterPro" id="IPR001357">
    <property type="entry name" value="BRCT_dom"/>
</dbReference>
<feature type="compositionally biased region" description="Acidic residues" evidence="10">
    <location>
        <begin position="745"/>
        <end position="764"/>
    </location>
</feature>
<dbReference type="GO" id="GO:0006271">
    <property type="term" value="P:DNA strand elongation involved in DNA replication"/>
    <property type="evidence" value="ECO:0007669"/>
    <property type="project" value="UniProtKB-ARBA"/>
</dbReference>
<keyword evidence="5" id="KW-0235">DNA replication</keyword>
<gene>
    <name evidence="12" type="ORF">INT45_013310</name>
</gene>
<reference evidence="12 13" key="1">
    <citation type="submission" date="2020-12" db="EMBL/GenBank/DDBJ databases">
        <title>Metabolic potential, ecology and presence of endohyphal bacteria is reflected in genomic diversity of Mucoromycotina.</title>
        <authorList>
            <person name="Muszewska A."/>
            <person name="Okrasinska A."/>
            <person name="Steczkiewicz K."/>
            <person name="Drgas O."/>
            <person name="Orlowska M."/>
            <person name="Perlinska-Lenart U."/>
            <person name="Aleksandrzak-Piekarczyk T."/>
            <person name="Szatraj K."/>
            <person name="Zielenkiewicz U."/>
            <person name="Pilsyk S."/>
            <person name="Malc E."/>
            <person name="Mieczkowski P."/>
            <person name="Kruszewska J.S."/>
            <person name="Biernat P."/>
            <person name="Pawlowska J."/>
        </authorList>
    </citation>
    <scope>NUCLEOTIDE SEQUENCE [LARGE SCALE GENOMIC DNA]</scope>
    <source>
        <strain evidence="12 13">CBS 142.35</strain>
    </source>
</reference>
<dbReference type="InterPro" id="IPR012178">
    <property type="entry name" value="RFC1"/>
</dbReference>
<evidence type="ECO:0000256" key="6">
    <source>
        <dbReference type="ARBA" id="ARBA00022741"/>
    </source>
</evidence>
<dbReference type="SUPFAM" id="SSF52540">
    <property type="entry name" value="P-loop containing nucleoside triphosphate hydrolases"/>
    <property type="match status" value="1"/>
</dbReference>
<evidence type="ECO:0000256" key="10">
    <source>
        <dbReference type="SAM" id="MobiDB-lite"/>
    </source>
</evidence>
<evidence type="ECO:0000256" key="2">
    <source>
        <dbReference type="ARBA" id="ARBA00006116"/>
    </source>
</evidence>
<feature type="compositionally biased region" description="Low complexity" evidence="10">
    <location>
        <begin position="212"/>
        <end position="227"/>
    </location>
</feature>
<organism evidence="12 13">
    <name type="scientific">Circinella minor</name>
    <dbReference type="NCBI Taxonomy" id="1195481"/>
    <lineage>
        <taxon>Eukaryota</taxon>
        <taxon>Fungi</taxon>
        <taxon>Fungi incertae sedis</taxon>
        <taxon>Mucoromycota</taxon>
        <taxon>Mucoromycotina</taxon>
        <taxon>Mucoromycetes</taxon>
        <taxon>Mucorales</taxon>
        <taxon>Lichtheimiaceae</taxon>
        <taxon>Circinella</taxon>
    </lineage>
</organism>
<dbReference type="Pfam" id="PF00004">
    <property type="entry name" value="AAA"/>
    <property type="match status" value="1"/>
</dbReference>
<dbReference type="InterPro" id="IPR036420">
    <property type="entry name" value="BRCT_dom_sf"/>
</dbReference>
<feature type="compositionally biased region" description="Low complexity" evidence="10">
    <location>
        <begin position="64"/>
        <end position="88"/>
    </location>
</feature>
<feature type="domain" description="BRCT" evidence="11">
    <location>
        <begin position="119"/>
        <end position="209"/>
    </location>
</feature>
<evidence type="ECO:0000256" key="9">
    <source>
        <dbReference type="ARBA" id="ARBA00023242"/>
    </source>
</evidence>
<dbReference type="SUPFAM" id="SSF48019">
    <property type="entry name" value="post-AAA+ oligomerization domain-like"/>
    <property type="match status" value="1"/>
</dbReference>
<dbReference type="SMART" id="SM00292">
    <property type="entry name" value="BRCT"/>
    <property type="match status" value="1"/>
</dbReference>
<keyword evidence="7" id="KW-0067">ATP-binding</keyword>
<dbReference type="GO" id="GO:0003677">
    <property type="term" value="F:DNA binding"/>
    <property type="evidence" value="ECO:0007669"/>
    <property type="project" value="UniProtKB-KW"/>
</dbReference>
<evidence type="ECO:0000256" key="3">
    <source>
        <dbReference type="ARBA" id="ARBA00020401"/>
    </source>
</evidence>
<dbReference type="InterPro" id="IPR003959">
    <property type="entry name" value="ATPase_AAA_core"/>
</dbReference>
<evidence type="ECO:0000256" key="7">
    <source>
        <dbReference type="ARBA" id="ARBA00022840"/>
    </source>
</evidence>
<evidence type="ECO:0000259" key="11">
    <source>
        <dbReference type="PROSITE" id="PS50172"/>
    </source>
</evidence>
<feature type="region of interest" description="Disordered" evidence="10">
    <location>
        <begin position="22"/>
        <end position="99"/>
    </location>
</feature>